<dbReference type="eggNOG" id="ENOG502Z7JS">
    <property type="taxonomic scope" value="Bacteria"/>
</dbReference>
<evidence type="ECO:0000313" key="2">
    <source>
        <dbReference type="Proteomes" id="UP000005512"/>
    </source>
</evidence>
<dbReference type="EMBL" id="ABXV02000023">
    <property type="protein sequence ID" value="EFB72262.1"/>
    <property type="molecule type" value="Genomic_DNA"/>
</dbReference>
<dbReference type="AlphaFoldDB" id="D1P2A7"/>
<dbReference type="InterPro" id="IPR031854">
    <property type="entry name" value="FidL-like"/>
</dbReference>
<organism evidence="1 2">
    <name type="scientific">Providencia rustigianii DSM 4541</name>
    <dbReference type="NCBI Taxonomy" id="500637"/>
    <lineage>
        <taxon>Bacteria</taxon>
        <taxon>Pseudomonadati</taxon>
        <taxon>Pseudomonadota</taxon>
        <taxon>Gammaproteobacteria</taxon>
        <taxon>Enterobacterales</taxon>
        <taxon>Morganellaceae</taxon>
        <taxon>Providencia</taxon>
    </lineage>
</organism>
<protein>
    <submittedName>
        <fullName evidence="1">Uncharacterized protein</fullName>
    </submittedName>
</protein>
<accession>D1P2A7</accession>
<evidence type="ECO:0000313" key="1">
    <source>
        <dbReference type="EMBL" id="EFB72262.1"/>
    </source>
</evidence>
<sequence length="173" mass="19451">MMKISGKLLCFLSAAIFVVVVIYTQSIVLSNKNSGLMACSTKGIMRFENMKDENVNGNIHFNFGANGQGSIVVEGYTTSKAGWLYLQRYVKFKYTSKRISPTERHYNISQWEASASSIDESPNVIFDYFMREMSDSHDGLFINVQKLNDKALLLSSINSPLFICTPQLGSKFD</sequence>
<keyword evidence="2" id="KW-1185">Reference proteome</keyword>
<proteinExistence type="predicted"/>
<gene>
    <name evidence="1" type="ORF">PROVRUST_06331</name>
</gene>
<comment type="caution">
    <text evidence="1">The sequence shown here is derived from an EMBL/GenBank/DDBJ whole genome shotgun (WGS) entry which is preliminary data.</text>
</comment>
<dbReference type="Proteomes" id="UP000005512">
    <property type="component" value="Unassembled WGS sequence"/>
</dbReference>
<dbReference type="HOGENOM" id="CLU_132554_0_0_6"/>
<reference evidence="1" key="1">
    <citation type="submission" date="2009-12" db="EMBL/GenBank/DDBJ databases">
        <authorList>
            <person name="Weinstock G."/>
            <person name="Sodergren E."/>
            <person name="Clifton S."/>
            <person name="Fulton L."/>
            <person name="Fulton B."/>
            <person name="Courtney L."/>
            <person name="Fronick C."/>
            <person name="Harrison M."/>
            <person name="Strong C."/>
            <person name="Farmer C."/>
            <person name="Delahaunty K."/>
            <person name="Markovic C."/>
            <person name="Hall O."/>
            <person name="Minx P."/>
            <person name="Tomlinson C."/>
            <person name="Mitreva M."/>
            <person name="Nelson J."/>
            <person name="Hou S."/>
            <person name="Wollam A."/>
            <person name="Pepin K.H."/>
            <person name="Johnson M."/>
            <person name="Bhonagiri V."/>
            <person name="Nash W.E."/>
            <person name="Warren W."/>
            <person name="Chinwalla A."/>
            <person name="Mardis E.R."/>
            <person name="Wilson R.K."/>
        </authorList>
    </citation>
    <scope>NUCLEOTIDE SEQUENCE [LARGE SCALE GENOMIC DNA]</scope>
    <source>
        <strain evidence="1">DSM 4541</strain>
    </source>
</reference>
<dbReference type="Pfam" id="PF15941">
    <property type="entry name" value="FidL_like"/>
    <property type="match status" value="1"/>
</dbReference>
<dbReference type="STRING" id="500637.PROVRUST_06331"/>
<name>D1P2A7_9GAMM</name>